<organism evidence="6 7">
    <name type="scientific">Paracoccus alkenifer</name>
    <dbReference type="NCBI Taxonomy" id="65735"/>
    <lineage>
        <taxon>Bacteria</taxon>
        <taxon>Pseudomonadati</taxon>
        <taxon>Pseudomonadota</taxon>
        <taxon>Alphaproteobacteria</taxon>
        <taxon>Rhodobacterales</taxon>
        <taxon>Paracoccaceae</taxon>
        <taxon>Paracoccus</taxon>
    </lineage>
</organism>
<evidence type="ECO:0000256" key="3">
    <source>
        <dbReference type="PROSITE-ProRule" id="PRU00169"/>
    </source>
</evidence>
<comment type="catalytic activity">
    <reaction evidence="2">
        <text>2 GTP = 3',3'-c-di-GMP + 2 diphosphate</text>
        <dbReference type="Rhea" id="RHEA:24898"/>
        <dbReference type="ChEBI" id="CHEBI:33019"/>
        <dbReference type="ChEBI" id="CHEBI:37565"/>
        <dbReference type="ChEBI" id="CHEBI:58805"/>
        <dbReference type="EC" id="2.7.7.65"/>
    </reaction>
</comment>
<dbReference type="NCBIfam" id="TIGR00254">
    <property type="entry name" value="GGDEF"/>
    <property type="match status" value="1"/>
</dbReference>
<sequence>MSRKSISCGGGKLIEGPILVVDGAATNRITLKVRLAAACYQPLTARTGAEALEALASARPSMVLIGGPPGDMDAVELCRKITARAEVPVVVTVPQEQRIAALQAGAAAVLDTPIDEMALFARIRGLMRNQITDAAAHVPGLAEEQQPFLAATPELSSALLIAGDAGVGLNWRHALLPRLSAHLRIADPERALAEAAVGMVPDLYLVAADIAQAGDGLRLLSELRSRRSSQNAAFAVVLDPRRQDMTSVALDLGAGDVLTSGFTSGKAADEAALRLSALIRRKLAADGQREAARRERSLAWIDPLTGLPNRRFTLPRLAEYCRTDADRGCCAVVAMDIDRFKEVNDRYGHAAGDTVLAEVAARLERAVPAPGFVARVGGEEFLAVLPGMSEVQAAALAQIMRAQVSGADVRLPGRDRTAALKITLSAGIAFHQQQAGAAPVGHAAMGHAGTGQPLAPHPDEGRAAAAALLERADAALLRAKRSGRDRLMVWREDAAA</sequence>
<dbReference type="PROSITE" id="PS50887">
    <property type="entry name" value="GGDEF"/>
    <property type="match status" value="1"/>
</dbReference>
<dbReference type="SUPFAM" id="SSF52172">
    <property type="entry name" value="CheY-like"/>
    <property type="match status" value="1"/>
</dbReference>
<dbReference type="InterPro" id="IPR029787">
    <property type="entry name" value="Nucleotide_cyclase"/>
</dbReference>
<dbReference type="SMART" id="SM00267">
    <property type="entry name" value="GGDEF"/>
    <property type="match status" value="1"/>
</dbReference>
<evidence type="ECO:0000313" key="7">
    <source>
        <dbReference type="Proteomes" id="UP000199125"/>
    </source>
</evidence>
<dbReference type="PANTHER" id="PTHR45138">
    <property type="entry name" value="REGULATORY COMPONENTS OF SENSORY TRANSDUCTION SYSTEM"/>
    <property type="match status" value="1"/>
</dbReference>
<dbReference type="SUPFAM" id="SSF55073">
    <property type="entry name" value="Nucleotide cyclase"/>
    <property type="match status" value="1"/>
</dbReference>
<dbReference type="PANTHER" id="PTHR45138:SF9">
    <property type="entry name" value="DIGUANYLATE CYCLASE DGCM-RELATED"/>
    <property type="match status" value="1"/>
</dbReference>
<feature type="domain" description="GGDEF" evidence="5">
    <location>
        <begin position="328"/>
        <end position="492"/>
    </location>
</feature>
<dbReference type="EC" id="2.7.7.65" evidence="1"/>
<gene>
    <name evidence="6" type="ORF">SAMN04488075_0704</name>
</gene>
<dbReference type="InterPro" id="IPR043128">
    <property type="entry name" value="Rev_trsase/Diguanyl_cyclase"/>
</dbReference>
<dbReference type="EMBL" id="FNXG01000001">
    <property type="protein sequence ID" value="SEH67224.1"/>
    <property type="molecule type" value="Genomic_DNA"/>
</dbReference>
<dbReference type="CDD" id="cd01949">
    <property type="entry name" value="GGDEF"/>
    <property type="match status" value="1"/>
</dbReference>
<proteinExistence type="predicted"/>
<dbReference type="Pfam" id="PF00072">
    <property type="entry name" value="Response_reg"/>
    <property type="match status" value="1"/>
</dbReference>
<dbReference type="SMART" id="SM00448">
    <property type="entry name" value="REC"/>
    <property type="match status" value="1"/>
</dbReference>
<reference evidence="7" key="1">
    <citation type="submission" date="2016-10" db="EMBL/GenBank/DDBJ databases">
        <authorList>
            <person name="Varghese N."/>
            <person name="Submissions S."/>
        </authorList>
    </citation>
    <scope>NUCLEOTIDE SEQUENCE [LARGE SCALE GENOMIC DNA]</scope>
    <source>
        <strain evidence="7">DSM 11593</strain>
    </source>
</reference>
<dbReference type="Gene3D" id="3.40.50.2300">
    <property type="match status" value="1"/>
</dbReference>
<dbReference type="Proteomes" id="UP000199125">
    <property type="component" value="Unassembled WGS sequence"/>
</dbReference>
<protein>
    <recommendedName>
        <fullName evidence="1">diguanylate cyclase</fullName>
        <ecNumber evidence="1">2.7.7.65</ecNumber>
    </recommendedName>
</protein>
<dbReference type="GO" id="GO:0000160">
    <property type="term" value="P:phosphorelay signal transduction system"/>
    <property type="evidence" value="ECO:0007669"/>
    <property type="project" value="InterPro"/>
</dbReference>
<evidence type="ECO:0000259" key="5">
    <source>
        <dbReference type="PROSITE" id="PS50887"/>
    </source>
</evidence>
<dbReference type="InterPro" id="IPR011006">
    <property type="entry name" value="CheY-like_superfamily"/>
</dbReference>
<evidence type="ECO:0000259" key="4">
    <source>
        <dbReference type="PROSITE" id="PS50110"/>
    </source>
</evidence>
<dbReference type="InterPro" id="IPR000160">
    <property type="entry name" value="GGDEF_dom"/>
</dbReference>
<evidence type="ECO:0000313" key="6">
    <source>
        <dbReference type="EMBL" id="SEH67224.1"/>
    </source>
</evidence>
<feature type="domain" description="Response regulatory" evidence="4">
    <location>
        <begin position="17"/>
        <end position="127"/>
    </location>
</feature>
<dbReference type="Gene3D" id="3.30.70.270">
    <property type="match status" value="1"/>
</dbReference>
<comment type="caution">
    <text evidence="3">Lacks conserved residue(s) required for the propagation of feature annotation.</text>
</comment>
<dbReference type="PROSITE" id="PS50110">
    <property type="entry name" value="RESPONSE_REGULATORY"/>
    <property type="match status" value="1"/>
</dbReference>
<keyword evidence="7" id="KW-1185">Reference proteome</keyword>
<dbReference type="InterPro" id="IPR001789">
    <property type="entry name" value="Sig_transdc_resp-reg_receiver"/>
</dbReference>
<dbReference type="AlphaFoldDB" id="A0A1H6K4D0"/>
<dbReference type="STRING" id="65735.SAMN04488075_0704"/>
<dbReference type="Pfam" id="PF00990">
    <property type="entry name" value="GGDEF"/>
    <property type="match status" value="1"/>
</dbReference>
<name>A0A1H6K4D0_9RHOB</name>
<accession>A0A1H6K4D0</accession>
<dbReference type="InterPro" id="IPR050469">
    <property type="entry name" value="Diguanylate_Cyclase"/>
</dbReference>
<evidence type="ECO:0000256" key="2">
    <source>
        <dbReference type="ARBA" id="ARBA00034247"/>
    </source>
</evidence>
<dbReference type="RefSeq" id="WP_245728594.1">
    <property type="nucleotide sequence ID" value="NZ_FNXG01000001.1"/>
</dbReference>
<evidence type="ECO:0000256" key="1">
    <source>
        <dbReference type="ARBA" id="ARBA00012528"/>
    </source>
</evidence>
<dbReference type="GO" id="GO:0052621">
    <property type="term" value="F:diguanylate cyclase activity"/>
    <property type="evidence" value="ECO:0007669"/>
    <property type="project" value="UniProtKB-EC"/>
</dbReference>